<evidence type="ECO:0000256" key="1">
    <source>
        <dbReference type="ARBA" id="ARBA00009986"/>
    </source>
</evidence>
<dbReference type="InterPro" id="IPR016160">
    <property type="entry name" value="Ald_DH_CS_CYS"/>
</dbReference>
<dbReference type="InterPro" id="IPR016161">
    <property type="entry name" value="Ald_DH/histidinol_DH"/>
</dbReference>
<dbReference type="InterPro" id="IPR016163">
    <property type="entry name" value="Ald_DH_C"/>
</dbReference>
<dbReference type="GO" id="GO:0018462">
    <property type="term" value="F:4-(hydroxymethyl)benzenesulfonate dehydrogenase activity"/>
    <property type="evidence" value="ECO:0007669"/>
    <property type="project" value="UniProtKB-EC"/>
</dbReference>
<dbReference type="Gene3D" id="3.40.309.10">
    <property type="entry name" value="Aldehyde Dehydrogenase, Chain A, domain 2"/>
    <property type="match status" value="1"/>
</dbReference>
<evidence type="ECO:0000256" key="8">
    <source>
        <dbReference type="PROSITE-ProRule" id="PRU10007"/>
    </source>
</evidence>
<dbReference type="Gene3D" id="3.40.605.10">
    <property type="entry name" value="Aldehyde Dehydrogenase, Chain A, domain 1"/>
    <property type="match status" value="1"/>
</dbReference>
<dbReference type="PANTHER" id="PTHR11699">
    <property type="entry name" value="ALDEHYDE DEHYDROGENASE-RELATED"/>
    <property type="match status" value="1"/>
</dbReference>
<dbReference type="InterPro" id="IPR029510">
    <property type="entry name" value="Ald_DH_CS_GLU"/>
</dbReference>
<feature type="active site" evidence="8">
    <location>
        <position position="247"/>
    </location>
</feature>
<dbReference type="PROSITE" id="PS00070">
    <property type="entry name" value="ALDEHYDE_DEHYDR_CYS"/>
    <property type="match status" value="1"/>
</dbReference>
<keyword evidence="3 9" id="KW-0560">Oxidoreductase</keyword>
<dbReference type="CDD" id="cd07097">
    <property type="entry name" value="ALDH_KGSADH-YcbD"/>
    <property type="match status" value="1"/>
</dbReference>
<keyword evidence="12" id="KW-1185">Reference proteome</keyword>
<evidence type="ECO:0000313" key="11">
    <source>
        <dbReference type="EMBL" id="RCW64690.1"/>
    </source>
</evidence>
<dbReference type="Proteomes" id="UP000252884">
    <property type="component" value="Unassembled WGS sequence"/>
</dbReference>
<evidence type="ECO:0000256" key="5">
    <source>
        <dbReference type="ARBA" id="ARBA00056807"/>
    </source>
</evidence>
<dbReference type="OrthoDB" id="6187633at2"/>
<comment type="subunit">
    <text evidence="2">Homodimer.</text>
</comment>
<dbReference type="Pfam" id="PF00171">
    <property type="entry name" value="Aldedh"/>
    <property type="match status" value="1"/>
</dbReference>
<evidence type="ECO:0000313" key="12">
    <source>
        <dbReference type="Proteomes" id="UP000252884"/>
    </source>
</evidence>
<dbReference type="EC" id="1.1.1.257" evidence="6"/>
<comment type="catalytic activity">
    <reaction evidence="4">
        <text>4-(hydroxymethyl)benzenesulfonate + NAD(+) = 4-formylbenzenesulfonate + NADH + H(+)</text>
        <dbReference type="Rhea" id="RHEA:24412"/>
        <dbReference type="ChEBI" id="CHEBI:11944"/>
        <dbReference type="ChEBI" id="CHEBI:11987"/>
        <dbReference type="ChEBI" id="CHEBI:15378"/>
        <dbReference type="ChEBI" id="CHEBI:57540"/>
        <dbReference type="ChEBI" id="CHEBI:57945"/>
        <dbReference type="EC" id="1.1.1.257"/>
    </reaction>
</comment>
<comment type="function">
    <text evidence="5">Involved in the toluene-4-sulfonate degradation pathway. Does not discriminate between the sulfonate and the carboxyl substituents and can also be involved in the p-toluenecarboxylate degradation pathway.</text>
</comment>
<dbReference type="SUPFAM" id="SSF53720">
    <property type="entry name" value="ALDH-like"/>
    <property type="match status" value="1"/>
</dbReference>
<sequence length="478" mass="50405">MQNHDNLINGEWVTGKTYSPNLNPSNLADVLGQYTQGDAAQVDAAVAAATAAFPAWATGSIQARSDALDKIGTEILARKEELGTLLAREEGKTKAEGMGEAARAGQIFKFFAGECLRLAGETLPSVRPGIGVEITREPVGVVGLITPWNFPIAIPAWKIAPALAFGNCVVLKPADLVPGSAWALAEIISRSGIPAGVFNLVMGRGSVIGNALVGHAGIHAISFTGSTGVGRGIALECVKSGKKVQLEMGGKNPQVVLDDADLNQAVELSVQSAFYSTGQRCTASSRLIVTEGIYPKFIEAMKARMAKIKVGDALAQGTDIGPVSSQSQLDQDLEYIQIGKGEGATLAAGGERLKLDTDGFYMSPALFSESAKTMRINKEEIFGPVASVIRVKDYEEALATANDTEFGLSAGIATTSLKYATHFKRHSQAGMVMVNLPTAGVDYHVPFGGRKGSSYGPREQGKYAQEFFTTVKTAYTLA</sequence>
<reference evidence="11 12" key="1">
    <citation type="submission" date="2018-07" db="EMBL/GenBank/DDBJ databases">
        <title>Genomic Encyclopedia of Type Strains, Phase IV (KMG-IV): sequencing the most valuable type-strain genomes for metagenomic binning, comparative biology and taxonomic classification.</title>
        <authorList>
            <person name="Goeker M."/>
        </authorList>
    </citation>
    <scope>NUCLEOTIDE SEQUENCE [LARGE SCALE GENOMIC DNA]</scope>
    <source>
        <strain evidence="11 12">DSM 21634</strain>
    </source>
</reference>
<dbReference type="GO" id="GO:0016620">
    <property type="term" value="F:oxidoreductase activity, acting on the aldehyde or oxo group of donors, NAD or NADP as acceptor"/>
    <property type="evidence" value="ECO:0007669"/>
    <property type="project" value="InterPro"/>
</dbReference>
<comment type="caution">
    <text evidence="11">The sequence shown here is derived from an EMBL/GenBank/DDBJ whole genome shotgun (WGS) entry which is preliminary data.</text>
</comment>
<dbReference type="FunFam" id="3.40.309.10:FF:000012">
    <property type="entry name" value="Betaine aldehyde dehydrogenase"/>
    <property type="match status" value="1"/>
</dbReference>
<dbReference type="InterPro" id="IPR015590">
    <property type="entry name" value="Aldehyde_DH_dom"/>
</dbReference>
<dbReference type="PROSITE" id="PS00687">
    <property type="entry name" value="ALDEHYDE_DEHYDR_GLU"/>
    <property type="match status" value="1"/>
</dbReference>
<organism evidence="11 12">
    <name type="scientific">Pseudorhodoferax soli</name>
    <dbReference type="NCBI Taxonomy" id="545864"/>
    <lineage>
        <taxon>Bacteria</taxon>
        <taxon>Pseudomonadati</taxon>
        <taxon>Pseudomonadota</taxon>
        <taxon>Betaproteobacteria</taxon>
        <taxon>Burkholderiales</taxon>
        <taxon>Comamonadaceae</taxon>
    </lineage>
</organism>
<dbReference type="FunFam" id="3.40.605.10:FF:000007">
    <property type="entry name" value="NAD/NADP-dependent betaine aldehyde dehydrogenase"/>
    <property type="match status" value="1"/>
</dbReference>
<evidence type="ECO:0000256" key="7">
    <source>
        <dbReference type="ARBA" id="ARBA00079883"/>
    </source>
</evidence>
<protein>
    <recommendedName>
        <fullName evidence="6">4-(hydroxymethyl)benzenesulfonate dehydrogenase</fullName>
        <ecNumber evidence="6">1.1.1.257</ecNumber>
    </recommendedName>
    <alternativeName>
        <fullName evidence="7">Toluenesulfonate aldehyde dehydrogenase TsaD</fullName>
    </alternativeName>
</protein>
<evidence type="ECO:0000256" key="2">
    <source>
        <dbReference type="ARBA" id="ARBA00011738"/>
    </source>
</evidence>
<accession>A0A368X9R8</accession>
<name>A0A368X9R8_9BURK</name>
<comment type="similarity">
    <text evidence="1 9">Belongs to the aldehyde dehydrogenase family.</text>
</comment>
<dbReference type="RefSeq" id="WP_114472074.1">
    <property type="nucleotide sequence ID" value="NZ_QPJK01000014.1"/>
</dbReference>
<dbReference type="InterPro" id="IPR016162">
    <property type="entry name" value="Ald_DH_N"/>
</dbReference>
<evidence type="ECO:0000256" key="3">
    <source>
        <dbReference type="ARBA" id="ARBA00023002"/>
    </source>
</evidence>
<evidence type="ECO:0000256" key="9">
    <source>
        <dbReference type="RuleBase" id="RU003345"/>
    </source>
</evidence>
<proteinExistence type="inferred from homology"/>
<gene>
    <name evidence="11" type="ORF">DES41_1142</name>
</gene>
<evidence type="ECO:0000256" key="6">
    <source>
        <dbReference type="ARBA" id="ARBA00066857"/>
    </source>
</evidence>
<dbReference type="AlphaFoldDB" id="A0A368X9R8"/>
<dbReference type="EMBL" id="QPJK01000014">
    <property type="protein sequence ID" value="RCW64690.1"/>
    <property type="molecule type" value="Genomic_DNA"/>
</dbReference>
<evidence type="ECO:0000259" key="10">
    <source>
        <dbReference type="Pfam" id="PF00171"/>
    </source>
</evidence>
<evidence type="ECO:0000256" key="4">
    <source>
        <dbReference type="ARBA" id="ARBA00051407"/>
    </source>
</evidence>
<feature type="domain" description="Aldehyde dehydrogenase" evidence="10">
    <location>
        <begin position="12"/>
        <end position="473"/>
    </location>
</feature>